<comment type="pathway">
    <text evidence="1">Cofactor biosynthesis; tetrahydrofolate biosynthesis; 2-amino-4-hydroxy-6-hydroxymethyl-7,8-dihydropteridine diphosphate from 7,8-dihydroneopterin triphosphate: step 4/4.</text>
</comment>
<evidence type="ECO:0000256" key="4">
    <source>
        <dbReference type="ARBA" id="ARBA00022741"/>
    </source>
</evidence>
<reference evidence="9" key="1">
    <citation type="submission" date="2020-05" db="EMBL/GenBank/DDBJ databases">
        <authorList>
            <person name="Chiriac C."/>
            <person name="Salcher M."/>
            <person name="Ghai R."/>
            <person name="Kavagutti S V."/>
        </authorList>
    </citation>
    <scope>NUCLEOTIDE SEQUENCE</scope>
</reference>
<dbReference type="GO" id="GO:0003848">
    <property type="term" value="F:2-amino-4-hydroxy-6-hydroxymethyldihydropteridine diphosphokinase activity"/>
    <property type="evidence" value="ECO:0007669"/>
    <property type="project" value="UniProtKB-EC"/>
</dbReference>
<dbReference type="EMBL" id="CAFBMB010000030">
    <property type="protein sequence ID" value="CAB4893843.1"/>
    <property type="molecule type" value="Genomic_DNA"/>
</dbReference>
<dbReference type="EC" id="2.7.6.3" evidence="2"/>
<dbReference type="AlphaFoldDB" id="A0A6J7FQL8"/>
<dbReference type="GO" id="GO:0046656">
    <property type="term" value="P:folic acid biosynthetic process"/>
    <property type="evidence" value="ECO:0007669"/>
    <property type="project" value="UniProtKB-KW"/>
</dbReference>
<dbReference type="InterPro" id="IPR000550">
    <property type="entry name" value="Hppk"/>
</dbReference>
<dbReference type="NCBIfam" id="TIGR01498">
    <property type="entry name" value="folK"/>
    <property type="match status" value="1"/>
</dbReference>
<dbReference type="GO" id="GO:0005524">
    <property type="term" value="F:ATP binding"/>
    <property type="evidence" value="ECO:0007669"/>
    <property type="project" value="UniProtKB-KW"/>
</dbReference>
<dbReference type="GO" id="GO:0046654">
    <property type="term" value="P:tetrahydrofolate biosynthetic process"/>
    <property type="evidence" value="ECO:0007669"/>
    <property type="project" value="UniProtKB-UniPathway"/>
</dbReference>
<dbReference type="InterPro" id="IPR035907">
    <property type="entry name" value="Hppk_sf"/>
</dbReference>
<organism evidence="9">
    <name type="scientific">freshwater metagenome</name>
    <dbReference type="NCBI Taxonomy" id="449393"/>
    <lineage>
        <taxon>unclassified sequences</taxon>
        <taxon>metagenomes</taxon>
        <taxon>ecological metagenomes</taxon>
    </lineage>
</organism>
<evidence type="ECO:0000256" key="5">
    <source>
        <dbReference type="ARBA" id="ARBA00022777"/>
    </source>
</evidence>
<evidence type="ECO:0000256" key="1">
    <source>
        <dbReference type="ARBA" id="ARBA00005051"/>
    </source>
</evidence>
<keyword evidence="5" id="KW-0418">Kinase</keyword>
<dbReference type="PANTHER" id="PTHR43071:SF1">
    <property type="entry name" value="2-AMINO-4-HYDROXY-6-HYDROXYMETHYLDIHYDROPTERIDINE PYROPHOSPHOKINASE"/>
    <property type="match status" value="1"/>
</dbReference>
<name>A0A6J7FQL8_9ZZZZ</name>
<keyword evidence="3" id="KW-0808">Transferase</keyword>
<evidence type="ECO:0000256" key="6">
    <source>
        <dbReference type="ARBA" id="ARBA00022840"/>
    </source>
</evidence>
<evidence type="ECO:0000313" key="9">
    <source>
        <dbReference type="EMBL" id="CAB4893843.1"/>
    </source>
</evidence>
<keyword evidence="4" id="KW-0547">Nucleotide-binding</keyword>
<sequence>MVETAAVVAFGANVGDRQQTILRAADELAATPGISGLRLSPLMESVALTPDGPSTEEPGYINAVALLQTTLTARELLEAGWAIENRHGRTRGAQWAPRTLDIDVIAYGNLILAEPDLVIPHPQAHLRTFVLQPWCELDPDAYLPGVGRVADLLARLYSNLSLGASS</sequence>
<dbReference type="GO" id="GO:0016301">
    <property type="term" value="F:kinase activity"/>
    <property type="evidence" value="ECO:0007669"/>
    <property type="project" value="UniProtKB-KW"/>
</dbReference>
<evidence type="ECO:0000259" key="8">
    <source>
        <dbReference type="Pfam" id="PF01288"/>
    </source>
</evidence>
<dbReference type="Gene3D" id="3.30.70.560">
    <property type="entry name" value="7,8-Dihydro-6-hydroxymethylpterin-pyrophosphokinase HPPK"/>
    <property type="match status" value="1"/>
</dbReference>
<dbReference type="Pfam" id="PF01288">
    <property type="entry name" value="HPPK"/>
    <property type="match status" value="1"/>
</dbReference>
<evidence type="ECO:0000256" key="2">
    <source>
        <dbReference type="ARBA" id="ARBA00013253"/>
    </source>
</evidence>
<evidence type="ECO:0000256" key="7">
    <source>
        <dbReference type="ARBA" id="ARBA00022909"/>
    </source>
</evidence>
<dbReference type="PANTHER" id="PTHR43071">
    <property type="entry name" value="2-AMINO-4-HYDROXY-6-HYDROXYMETHYLDIHYDROPTERIDINE PYROPHOSPHOKINASE"/>
    <property type="match status" value="1"/>
</dbReference>
<keyword evidence="7" id="KW-0289">Folate biosynthesis</keyword>
<feature type="domain" description="7,8-dihydro-6-hydroxymethylpterin-pyrophosphokinase" evidence="8">
    <location>
        <begin position="7"/>
        <end position="139"/>
    </location>
</feature>
<keyword evidence="6" id="KW-0067">ATP-binding</keyword>
<dbReference type="UniPathway" id="UPA00077">
    <property type="reaction ID" value="UER00155"/>
</dbReference>
<evidence type="ECO:0000256" key="3">
    <source>
        <dbReference type="ARBA" id="ARBA00022679"/>
    </source>
</evidence>
<dbReference type="SUPFAM" id="SSF55083">
    <property type="entry name" value="6-hydroxymethyl-7,8-dihydropterin pyrophosphokinase, HPPK"/>
    <property type="match status" value="1"/>
</dbReference>
<protein>
    <recommendedName>
        <fullName evidence="2">2-amino-4-hydroxy-6-hydroxymethyldihydropteridine diphosphokinase</fullName>
        <ecNumber evidence="2">2.7.6.3</ecNumber>
    </recommendedName>
</protein>
<dbReference type="CDD" id="cd00483">
    <property type="entry name" value="HPPK"/>
    <property type="match status" value="1"/>
</dbReference>
<accession>A0A6J7FQL8</accession>
<gene>
    <name evidence="9" type="ORF">UFOPK3516_00571</name>
</gene>
<proteinExistence type="predicted"/>